<comment type="similarity">
    <text evidence="18">Belongs to the NnrE/AIBP family.</text>
</comment>
<feature type="binding site" evidence="18">
    <location>
        <position position="202"/>
    </location>
    <ligand>
        <name>K(+)</name>
        <dbReference type="ChEBI" id="CHEBI:29103"/>
    </ligand>
</feature>
<evidence type="ECO:0000256" key="12">
    <source>
        <dbReference type="ARBA" id="ARBA00023239"/>
    </source>
</evidence>
<evidence type="ECO:0000256" key="4">
    <source>
        <dbReference type="ARBA" id="ARBA00009524"/>
    </source>
</evidence>
<evidence type="ECO:0000256" key="15">
    <source>
        <dbReference type="ARBA" id="ARBA00048238"/>
    </source>
</evidence>
<feature type="binding site" evidence="18">
    <location>
        <position position="199"/>
    </location>
    <ligand>
        <name>(6S)-NADPHX</name>
        <dbReference type="ChEBI" id="CHEBI:64076"/>
    </ligand>
</feature>
<feature type="binding site" evidence="17">
    <location>
        <position position="422"/>
    </location>
    <ligand>
        <name>(6S)-NADPHX</name>
        <dbReference type="ChEBI" id="CHEBI:64076"/>
    </ligand>
</feature>
<evidence type="ECO:0000256" key="11">
    <source>
        <dbReference type="ARBA" id="ARBA00023235"/>
    </source>
</evidence>
<keyword evidence="11 18" id="KW-0413">Isomerase</keyword>
<comment type="cofactor">
    <cofactor evidence="17">
        <name>Mg(2+)</name>
        <dbReference type="ChEBI" id="CHEBI:18420"/>
    </cofactor>
</comment>
<dbReference type="GO" id="GO:0005524">
    <property type="term" value="F:ATP binding"/>
    <property type="evidence" value="ECO:0007669"/>
    <property type="project" value="UniProtKB-UniRule"/>
</dbReference>
<comment type="function">
    <text evidence="18">Catalyzes the epimerization of the S- and R-forms of NAD(P)HX, a damaged form of NAD(P)H that is a result of enzymatic or heat-dependent hydration. This is a prerequisite for the S-specific NAD(P)H-hydrate dehydratase to allow the repair of both epimers of NAD(P)HX.</text>
</comment>
<dbReference type="EC" id="4.2.1.136" evidence="19"/>
<keyword evidence="8 17" id="KW-0521">NADP</keyword>
<sequence length="553" mass="57839">MILATAAQMRELDRHAIEERGIPSLTLMENAAQAVARTIITMMEEQEPAEAGLKKFRYLPEEEGCVIVGGQTAAYKRGGVSGGKPRRAVVFCGAGNNGGDGVAVARRLLEAGWEARAVLVGKRYRLTDDAREMERRLEEKGGKLEDFTPSAAQFAAWCLAADVMVDALFGVGLNAAPEGDALMAVQMMNTCSIPVVAVDIATGVEADTGRVLGAAVEAAVTVTFTLPKVGHCVGKGALHRGRLVVADIGIPADLVASGDYPVRSVERQDVRLPRRPRDAHKGEFGKAYIVAGSTGMTGAPVMAAQAAVRSGAGLVTLGVPQPIWPIAAAKLDEAMVQPLPAGKDGLLELGAALTVLERLGKYGVCLIGPGLGRSNAVYSVVRSILQDTALPVVLDADGINALEGHIDVLDGRSGRCTILTPHDAEFKRLGGDLSGGDRLRAAREFAVAHSCCLILKGHSTITAFPDGSAYVNTTGNPGMAKGGSGDVLAGVLVSLLAQGFTPREAAPIAVWLHGCAGDLCAEALGEYGMAVTDLIARLPEAMRSIEDRTRELW</sequence>
<dbReference type="GO" id="GO:0046496">
    <property type="term" value="P:nicotinamide nucleotide metabolic process"/>
    <property type="evidence" value="ECO:0007669"/>
    <property type="project" value="UniProtKB-UniRule"/>
</dbReference>
<dbReference type="EMBL" id="FLUN01000001">
    <property type="protein sequence ID" value="SBW01945.1"/>
    <property type="molecule type" value="Genomic_DNA"/>
</dbReference>
<accession>A0A212JRM8</accession>
<feature type="binding site" evidence="17">
    <location>
        <position position="485"/>
    </location>
    <ligand>
        <name>AMP</name>
        <dbReference type="ChEBI" id="CHEBI:456215"/>
    </ligand>
</feature>
<dbReference type="Pfam" id="PF03853">
    <property type="entry name" value="YjeF_N"/>
    <property type="match status" value="1"/>
</dbReference>
<evidence type="ECO:0000256" key="13">
    <source>
        <dbReference type="ARBA" id="ARBA00023268"/>
    </source>
</evidence>
<dbReference type="NCBIfam" id="TIGR00196">
    <property type="entry name" value="yjeF_cterm"/>
    <property type="match status" value="1"/>
</dbReference>
<keyword evidence="6 17" id="KW-0547">Nucleotide-binding</keyword>
<comment type="function">
    <text evidence="17">Catalyzes the dehydration of the S-form of NAD(P)HX at the expense of ADP, which is converted to AMP. Together with NAD(P)HX epimerase, which catalyzes the epimerization of the S- and R-forms, the enzyme allows the repair of both epimers of NAD(P)HX, a damaged form of NAD(P)H that is a result of enzymatic or heat-dependent hydration.</text>
</comment>
<dbReference type="NCBIfam" id="TIGR00197">
    <property type="entry name" value="yjeF_nterm"/>
    <property type="match status" value="1"/>
</dbReference>
<evidence type="ECO:0000256" key="14">
    <source>
        <dbReference type="ARBA" id="ARBA00025153"/>
    </source>
</evidence>
<dbReference type="GO" id="GO:0052855">
    <property type="term" value="F:ADP-dependent NAD(P)H-hydrate dehydratase activity"/>
    <property type="evidence" value="ECO:0007669"/>
    <property type="project" value="UniProtKB-UniRule"/>
</dbReference>
<dbReference type="InterPro" id="IPR004443">
    <property type="entry name" value="YjeF_N_dom"/>
</dbReference>
<evidence type="ECO:0000256" key="5">
    <source>
        <dbReference type="ARBA" id="ARBA00022723"/>
    </source>
</evidence>
<evidence type="ECO:0000256" key="3">
    <source>
        <dbReference type="ARBA" id="ARBA00006001"/>
    </source>
</evidence>
<dbReference type="GO" id="GO:0052856">
    <property type="term" value="F:NAD(P)HX epimerase activity"/>
    <property type="evidence" value="ECO:0007669"/>
    <property type="project" value="UniProtKB-UniRule"/>
</dbReference>
<dbReference type="InterPro" id="IPR030677">
    <property type="entry name" value="Nnr"/>
</dbReference>
<dbReference type="GO" id="GO:0110051">
    <property type="term" value="P:metabolite repair"/>
    <property type="evidence" value="ECO:0007669"/>
    <property type="project" value="TreeGrafter"/>
</dbReference>
<protein>
    <recommendedName>
        <fullName evidence="19">Bifunctional NAD(P)H-hydrate repair enzyme</fullName>
    </recommendedName>
    <alternativeName>
        <fullName evidence="19">Nicotinamide nucleotide repair protein</fullName>
    </alternativeName>
    <domain>
        <recommendedName>
            <fullName evidence="19">ADP-dependent (S)-NAD(P)H-hydrate dehydratase</fullName>
            <ecNumber evidence="19">4.2.1.136</ecNumber>
        </recommendedName>
        <alternativeName>
            <fullName evidence="19">ADP-dependent NAD(P)HX dehydratase</fullName>
        </alternativeName>
    </domain>
    <domain>
        <recommendedName>
            <fullName evidence="19">NAD(P)H-hydrate epimerase</fullName>
            <ecNumber evidence="19">5.1.99.6</ecNumber>
        </recommendedName>
    </domain>
</protein>
<comment type="catalytic activity">
    <reaction evidence="15 17 19">
        <text>(6S)-NADHX + ADP = AMP + phosphate + NADH + H(+)</text>
        <dbReference type="Rhea" id="RHEA:32223"/>
        <dbReference type="ChEBI" id="CHEBI:15378"/>
        <dbReference type="ChEBI" id="CHEBI:43474"/>
        <dbReference type="ChEBI" id="CHEBI:57945"/>
        <dbReference type="ChEBI" id="CHEBI:64074"/>
        <dbReference type="ChEBI" id="CHEBI:456215"/>
        <dbReference type="ChEBI" id="CHEBI:456216"/>
        <dbReference type="EC" id="4.2.1.136"/>
    </reaction>
</comment>
<comment type="similarity">
    <text evidence="17">Belongs to the NnrD/CARKD family.</text>
</comment>
<feature type="binding site" evidence="17">
    <location>
        <position position="299"/>
    </location>
    <ligand>
        <name>(6S)-NADPHX</name>
        <dbReference type="ChEBI" id="CHEBI:64076"/>
    </ligand>
</feature>
<comment type="caution">
    <text evidence="18">Lacks conserved residue(s) required for the propagation of feature annotation.</text>
</comment>
<gene>
    <name evidence="22" type="primary">nnr</name>
    <name evidence="17" type="synonym">nnrD</name>
    <name evidence="18" type="synonym">nnrE</name>
    <name evidence="22" type="ORF">KL86CLO1_11569</name>
</gene>
<dbReference type="PROSITE" id="PS51385">
    <property type="entry name" value="YJEF_N"/>
    <property type="match status" value="1"/>
</dbReference>
<reference evidence="22" key="1">
    <citation type="submission" date="2016-04" db="EMBL/GenBank/DDBJ databases">
        <authorList>
            <person name="Evans L.H."/>
            <person name="Alamgir A."/>
            <person name="Owens N."/>
            <person name="Weber N.D."/>
            <person name="Virtaneva K."/>
            <person name="Barbian K."/>
            <person name="Babar A."/>
            <person name="Rosenke K."/>
        </authorList>
    </citation>
    <scope>NUCLEOTIDE SEQUENCE</scope>
    <source>
        <strain evidence="22">86</strain>
    </source>
</reference>
<keyword evidence="10 17" id="KW-0520">NAD</keyword>
<evidence type="ECO:0000313" key="22">
    <source>
        <dbReference type="EMBL" id="SBW01945.1"/>
    </source>
</evidence>
<dbReference type="Pfam" id="PF01256">
    <property type="entry name" value="Carb_kinase"/>
    <property type="match status" value="1"/>
</dbReference>
<dbReference type="PROSITE" id="PS01050">
    <property type="entry name" value="YJEF_C_2"/>
    <property type="match status" value="1"/>
</dbReference>
<dbReference type="InterPro" id="IPR000631">
    <property type="entry name" value="CARKD"/>
</dbReference>
<dbReference type="SUPFAM" id="SSF64153">
    <property type="entry name" value="YjeF N-terminal domain-like"/>
    <property type="match status" value="1"/>
</dbReference>
<feature type="domain" description="YjeF N-terminal" evidence="21">
    <location>
        <begin position="9"/>
        <end position="256"/>
    </location>
</feature>
<feature type="binding site" evidence="18">
    <location>
        <position position="166"/>
    </location>
    <ligand>
        <name>K(+)</name>
        <dbReference type="ChEBI" id="CHEBI:29103"/>
    </ligand>
</feature>
<comment type="catalytic activity">
    <reaction evidence="16 17 19">
        <text>(6S)-NADPHX + ADP = AMP + phosphate + NADPH + H(+)</text>
        <dbReference type="Rhea" id="RHEA:32235"/>
        <dbReference type="ChEBI" id="CHEBI:15378"/>
        <dbReference type="ChEBI" id="CHEBI:43474"/>
        <dbReference type="ChEBI" id="CHEBI:57783"/>
        <dbReference type="ChEBI" id="CHEBI:64076"/>
        <dbReference type="ChEBI" id="CHEBI:456215"/>
        <dbReference type="ChEBI" id="CHEBI:456216"/>
        <dbReference type="EC" id="4.2.1.136"/>
    </reaction>
</comment>
<dbReference type="Gene3D" id="3.40.50.10260">
    <property type="entry name" value="YjeF N-terminal domain"/>
    <property type="match status" value="1"/>
</dbReference>
<organism evidence="22">
    <name type="scientific">uncultured Eubacteriales bacterium</name>
    <dbReference type="NCBI Taxonomy" id="172733"/>
    <lineage>
        <taxon>Bacteria</taxon>
        <taxon>Bacillati</taxon>
        <taxon>Bacillota</taxon>
        <taxon>Clostridia</taxon>
        <taxon>Eubacteriales</taxon>
        <taxon>environmental samples</taxon>
    </lineage>
</organism>
<evidence type="ECO:0000256" key="8">
    <source>
        <dbReference type="ARBA" id="ARBA00022857"/>
    </source>
</evidence>
<name>A0A212JRM8_9FIRM</name>
<comment type="function">
    <text evidence="14 19">Bifunctional enzyme that catalyzes the epimerization of the S- and R-forms of NAD(P)HX and the dehydration of the S-form of NAD(P)HX at the expense of ADP, which is converted to AMP. This allows the repair of both epimers of NAD(P)HX, a damaged form of NAD(P)H that is a result of enzymatic or heat-dependent hydration.</text>
</comment>
<dbReference type="InterPro" id="IPR017953">
    <property type="entry name" value="Carbohydrate_kinase_pred_CS"/>
</dbReference>
<dbReference type="HAMAP" id="MF_01965">
    <property type="entry name" value="NADHX_dehydratase"/>
    <property type="match status" value="1"/>
</dbReference>
<dbReference type="HAMAP" id="MF_01966">
    <property type="entry name" value="NADHX_epimerase"/>
    <property type="match status" value="1"/>
</dbReference>
<comment type="catalytic activity">
    <reaction evidence="1 18 19">
        <text>(6R)-NADHX = (6S)-NADHX</text>
        <dbReference type="Rhea" id="RHEA:32215"/>
        <dbReference type="ChEBI" id="CHEBI:64074"/>
        <dbReference type="ChEBI" id="CHEBI:64075"/>
        <dbReference type="EC" id="5.1.99.6"/>
    </reaction>
</comment>
<proteinExistence type="inferred from homology"/>
<feature type="binding site" evidence="17">
    <location>
        <position position="370"/>
    </location>
    <ligand>
        <name>(6S)-NADPHX</name>
        <dbReference type="ChEBI" id="CHEBI:64076"/>
    </ligand>
</feature>
<evidence type="ECO:0000256" key="9">
    <source>
        <dbReference type="ARBA" id="ARBA00022958"/>
    </source>
</evidence>
<dbReference type="PANTHER" id="PTHR12592">
    <property type="entry name" value="ATP-DEPENDENT (S)-NAD(P)H-HYDRATE DEHYDRATASE FAMILY MEMBER"/>
    <property type="match status" value="1"/>
</dbReference>
<comment type="catalytic activity">
    <reaction evidence="2 18 19">
        <text>(6R)-NADPHX = (6S)-NADPHX</text>
        <dbReference type="Rhea" id="RHEA:32227"/>
        <dbReference type="ChEBI" id="CHEBI:64076"/>
        <dbReference type="ChEBI" id="CHEBI:64077"/>
        <dbReference type="EC" id="5.1.99.6"/>
    </reaction>
</comment>
<keyword evidence="5 18" id="KW-0479">Metal-binding</keyword>
<keyword evidence="12 17" id="KW-0456">Lyase</keyword>
<comment type="cofactor">
    <cofactor evidence="18 19">
        <name>K(+)</name>
        <dbReference type="ChEBI" id="CHEBI:29103"/>
    </cofactor>
    <text evidence="18 19">Binds 1 potassium ion per subunit.</text>
</comment>
<keyword evidence="9 18" id="KW-0630">Potassium</keyword>
<dbReference type="PANTHER" id="PTHR12592:SF0">
    <property type="entry name" value="ATP-DEPENDENT (S)-NAD(P)H-HYDRATE DEHYDRATASE"/>
    <property type="match status" value="1"/>
</dbReference>
<evidence type="ECO:0000256" key="2">
    <source>
        <dbReference type="ARBA" id="ARBA00000909"/>
    </source>
</evidence>
<evidence type="ECO:0000256" key="1">
    <source>
        <dbReference type="ARBA" id="ARBA00000013"/>
    </source>
</evidence>
<evidence type="ECO:0000256" key="7">
    <source>
        <dbReference type="ARBA" id="ARBA00022840"/>
    </source>
</evidence>
<comment type="similarity">
    <text evidence="4 19">In the C-terminal section; belongs to the NnrD/CARKD family.</text>
</comment>
<feature type="binding site" evidence="18">
    <location>
        <begin position="170"/>
        <end position="176"/>
    </location>
    <ligand>
        <name>(6S)-NADPHX</name>
        <dbReference type="ChEBI" id="CHEBI:64076"/>
    </ligand>
</feature>
<dbReference type="InterPro" id="IPR029056">
    <property type="entry name" value="Ribokinase-like"/>
</dbReference>
<keyword evidence="13" id="KW-0511">Multifunctional enzyme</keyword>
<keyword evidence="7 17" id="KW-0067">ATP-binding</keyword>
<feature type="binding site" evidence="17">
    <location>
        <begin position="456"/>
        <end position="460"/>
    </location>
    <ligand>
        <name>AMP</name>
        <dbReference type="ChEBI" id="CHEBI:456215"/>
    </ligand>
</feature>
<dbReference type="AlphaFoldDB" id="A0A212JRM8"/>
<evidence type="ECO:0000256" key="16">
    <source>
        <dbReference type="ARBA" id="ARBA00049209"/>
    </source>
</evidence>
<evidence type="ECO:0000256" key="17">
    <source>
        <dbReference type="HAMAP-Rule" id="MF_01965"/>
    </source>
</evidence>
<feature type="domain" description="YjeF C-terminal" evidence="20">
    <location>
        <begin position="264"/>
        <end position="545"/>
    </location>
</feature>
<evidence type="ECO:0000256" key="6">
    <source>
        <dbReference type="ARBA" id="ARBA00022741"/>
    </source>
</evidence>
<dbReference type="InterPro" id="IPR036652">
    <property type="entry name" value="YjeF_N_dom_sf"/>
</dbReference>
<evidence type="ECO:0000256" key="10">
    <source>
        <dbReference type="ARBA" id="ARBA00023027"/>
    </source>
</evidence>
<feature type="binding site" evidence="18">
    <location>
        <begin position="96"/>
        <end position="100"/>
    </location>
    <ligand>
        <name>(6S)-NADPHX</name>
        <dbReference type="ChEBI" id="CHEBI:64076"/>
    </ligand>
</feature>
<dbReference type="PIRSF" id="PIRSF017184">
    <property type="entry name" value="Nnr"/>
    <property type="match status" value="1"/>
</dbReference>
<evidence type="ECO:0000259" key="20">
    <source>
        <dbReference type="PROSITE" id="PS51383"/>
    </source>
</evidence>
<evidence type="ECO:0000256" key="18">
    <source>
        <dbReference type="HAMAP-Rule" id="MF_01966"/>
    </source>
</evidence>
<comment type="similarity">
    <text evidence="3 19">In the N-terminal section; belongs to the NnrE/AIBP family.</text>
</comment>
<feature type="binding site" evidence="18">
    <location>
        <position position="97"/>
    </location>
    <ligand>
        <name>K(+)</name>
        <dbReference type="ChEBI" id="CHEBI:29103"/>
    </ligand>
</feature>
<evidence type="ECO:0000259" key="21">
    <source>
        <dbReference type="PROSITE" id="PS51385"/>
    </source>
</evidence>
<comment type="subunit">
    <text evidence="17">Homotetramer.</text>
</comment>
<evidence type="ECO:0000256" key="19">
    <source>
        <dbReference type="PIRNR" id="PIRNR017184"/>
    </source>
</evidence>
<dbReference type="CDD" id="cd01171">
    <property type="entry name" value="YXKO-related"/>
    <property type="match status" value="1"/>
</dbReference>
<dbReference type="GO" id="GO:0046872">
    <property type="term" value="F:metal ion binding"/>
    <property type="evidence" value="ECO:0007669"/>
    <property type="project" value="UniProtKB-UniRule"/>
</dbReference>
<dbReference type="Gene3D" id="3.40.1190.20">
    <property type="match status" value="1"/>
</dbReference>
<dbReference type="EC" id="5.1.99.6" evidence="19"/>
<dbReference type="SUPFAM" id="SSF53613">
    <property type="entry name" value="Ribokinase-like"/>
    <property type="match status" value="1"/>
</dbReference>
<feature type="binding site" evidence="17">
    <location>
        <position position="486"/>
    </location>
    <ligand>
        <name>(6S)-NADPHX</name>
        <dbReference type="ChEBI" id="CHEBI:64076"/>
    </ligand>
</feature>
<dbReference type="PROSITE" id="PS51383">
    <property type="entry name" value="YJEF_C_3"/>
    <property type="match status" value="1"/>
</dbReference>